<evidence type="ECO:0000313" key="2">
    <source>
        <dbReference type="Proteomes" id="UP001597283"/>
    </source>
</evidence>
<reference evidence="2" key="1">
    <citation type="journal article" date="2019" name="Int. J. Syst. Evol. Microbiol.">
        <title>The Global Catalogue of Microorganisms (GCM) 10K type strain sequencing project: providing services to taxonomists for standard genome sequencing and annotation.</title>
        <authorList>
            <consortium name="The Broad Institute Genomics Platform"/>
            <consortium name="The Broad Institute Genome Sequencing Center for Infectious Disease"/>
            <person name="Wu L."/>
            <person name="Ma J."/>
        </authorList>
    </citation>
    <scope>NUCLEOTIDE SEQUENCE [LARGE SCALE GENOMIC DNA]</scope>
    <source>
        <strain evidence="2">Q85</strain>
    </source>
</reference>
<dbReference type="EMBL" id="JBHUFC010000024">
    <property type="protein sequence ID" value="MFD1789684.1"/>
    <property type="molecule type" value="Genomic_DNA"/>
</dbReference>
<accession>A0ABW4NJI9</accession>
<keyword evidence="2" id="KW-1185">Reference proteome</keyword>
<protein>
    <recommendedName>
        <fullName evidence="3">Helix-turn-helix domain-containing protein</fullName>
    </recommendedName>
</protein>
<name>A0ABW4NJI9_9SPHN</name>
<proteinExistence type="predicted"/>
<evidence type="ECO:0000313" key="1">
    <source>
        <dbReference type="EMBL" id="MFD1789684.1"/>
    </source>
</evidence>
<organism evidence="1 2">
    <name type="scientific">Sphingomonas floccifaciens</name>
    <dbReference type="NCBI Taxonomy" id="1844115"/>
    <lineage>
        <taxon>Bacteria</taxon>
        <taxon>Pseudomonadati</taxon>
        <taxon>Pseudomonadota</taxon>
        <taxon>Alphaproteobacteria</taxon>
        <taxon>Sphingomonadales</taxon>
        <taxon>Sphingomonadaceae</taxon>
        <taxon>Sphingomonas</taxon>
    </lineage>
</organism>
<gene>
    <name evidence="1" type="ORF">ACFSC3_19190</name>
</gene>
<dbReference type="Proteomes" id="UP001597283">
    <property type="component" value="Unassembled WGS sequence"/>
</dbReference>
<dbReference type="RefSeq" id="WP_380941824.1">
    <property type="nucleotide sequence ID" value="NZ_JBHUFC010000024.1"/>
</dbReference>
<sequence length="215" mass="22906">MSAFRPLTPKEAIELVEAAEVGDAARLIQDFAAAGVVKSYAMVRETIEPGGGRRIVRDGALPKDDWERIVRDGVAGDVWSGGTVRLEGGELIGSEPLVMVTGVSFNPGDLKKLIDRFLGQRKPATPARRPAENACATSLQAPSKPVETVRGRRPDLSVLNTDALLMTIADAGRTLGFGRTKINGLMKSGRLERKEIDGGVRITVASVRALAGFTS</sequence>
<comment type="caution">
    <text evidence="1">The sequence shown here is derived from an EMBL/GenBank/DDBJ whole genome shotgun (WGS) entry which is preliminary data.</text>
</comment>
<evidence type="ECO:0008006" key="3">
    <source>
        <dbReference type="Google" id="ProtNLM"/>
    </source>
</evidence>